<dbReference type="AlphaFoldDB" id="A0A843XJT0"/>
<dbReference type="Proteomes" id="UP000652761">
    <property type="component" value="Unassembled WGS sequence"/>
</dbReference>
<accession>A0A843XJT0</accession>
<organism evidence="2 3">
    <name type="scientific">Colocasia esculenta</name>
    <name type="common">Wild taro</name>
    <name type="synonym">Arum esculentum</name>
    <dbReference type="NCBI Taxonomy" id="4460"/>
    <lineage>
        <taxon>Eukaryota</taxon>
        <taxon>Viridiplantae</taxon>
        <taxon>Streptophyta</taxon>
        <taxon>Embryophyta</taxon>
        <taxon>Tracheophyta</taxon>
        <taxon>Spermatophyta</taxon>
        <taxon>Magnoliopsida</taxon>
        <taxon>Liliopsida</taxon>
        <taxon>Araceae</taxon>
        <taxon>Aroideae</taxon>
        <taxon>Colocasieae</taxon>
        <taxon>Colocasia</taxon>
    </lineage>
</organism>
<feature type="non-terminal residue" evidence="2">
    <location>
        <position position="1"/>
    </location>
</feature>
<comment type="caution">
    <text evidence="2">The sequence shown here is derived from an EMBL/GenBank/DDBJ whole genome shotgun (WGS) entry which is preliminary data.</text>
</comment>
<gene>
    <name evidence="2" type="ORF">Taro_052458</name>
</gene>
<keyword evidence="1" id="KW-0812">Transmembrane</keyword>
<keyword evidence="1" id="KW-0472">Membrane</keyword>
<protein>
    <submittedName>
        <fullName evidence="2">Uncharacterized protein</fullName>
    </submittedName>
</protein>
<proteinExistence type="predicted"/>
<evidence type="ECO:0000313" key="2">
    <source>
        <dbReference type="EMBL" id="MQM19453.1"/>
    </source>
</evidence>
<keyword evidence="1" id="KW-1133">Transmembrane helix</keyword>
<name>A0A843XJT0_COLES</name>
<sequence>SGFLVPVRGGTDVCGFPTLQCVRGLGWFYLWALDHVEVLDAIVVRVVTRRCVAFWSRPGFPPATPSPSLSSSSLSPLLRWWGGSPPVIGGWWHQRARGGAVVRAWSEEEVANRREGPLMGSFFVKEVVSISWDPRPREPIEGVLRAMSVLELAAHSAFLAQIRQSFVSLPLSALVPEPRSGARREAAAWPGCGVASVVCFRGGSVSPFAGVEAGARLASRARALRVHGSCSLAVASSCGRRWSSLVRTGASGGFRSMFLWFRGSVPWCLSVVAPVGVVPDLVRVQGLGGSAFGPSTRWRSEVAVLVLGARRRGISVSDGLQRRLWRRVVVSSSENECCELLYPSELRVVFCKSSGCAASLHDSCACCRLQLLLCRVRGECGHSTCSCCSGKVGVGLTGSGLPCVEDACEPVQVRCSWSSSAHLSVCASRRLREPTCGVAFTGAGLLSVELVEGVSALLATPCCWGVCCRCCVFGLVCLCSVVRCARDAKLSSLALTGCELWLRSIAWLPCVLVEVSQNYLLLSCWFGWCILEGFSHSGALVVLVEVLPGPACVASAVLLAAVFSLMVRVVWPFGLCILMKLGRILVRFSQDSSWRFLVEVLPKAASCCFGCVSIALLCTGFLVGLLVQALFQ</sequence>
<keyword evidence="3" id="KW-1185">Reference proteome</keyword>
<feature type="transmembrane region" description="Helical" evidence="1">
    <location>
        <begin position="607"/>
        <end position="631"/>
    </location>
</feature>
<evidence type="ECO:0000313" key="3">
    <source>
        <dbReference type="Proteomes" id="UP000652761"/>
    </source>
</evidence>
<reference evidence="2" key="1">
    <citation type="submission" date="2017-07" db="EMBL/GenBank/DDBJ databases">
        <title>Taro Niue Genome Assembly and Annotation.</title>
        <authorList>
            <person name="Atibalentja N."/>
            <person name="Keating K."/>
            <person name="Fields C.J."/>
        </authorList>
    </citation>
    <scope>NUCLEOTIDE SEQUENCE</scope>
    <source>
        <strain evidence="2">Niue_2</strain>
        <tissue evidence="2">Leaf</tissue>
    </source>
</reference>
<dbReference type="EMBL" id="NMUH01008926">
    <property type="protein sequence ID" value="MQM19453.1"/>
    <property type="molecule type" value="Genomic_DNA"/>
</dbReference>
<evidence type="ECO:0000256" key="1">
    <source>
        <dbReference type="SAM" id="Phobius"/>
    </source>
</evidence>